<evidence type="ECO:0000256" key="15">
    <source>
        <dbReference type="ARBA" id="ARBA00029567"/>
    </source>
</evidence>
<protein>
    <recommendedName>
        <fullName evidence="6">UDP-N-acetylglucosamine--dolichyl-phosphate N-acetylglucosaminephosphotransferase</fullName>
        <ecNumber evidence="5">2.7.8.15</ecNumber>
    </recommendedName>
    <alternativeName>
        <fullName evidence="15">GlcNAc-1-P transferase</fullName>
    </alternativeName>
    <alternativeName>
        <fullName evidence="16">N-acetylglucosamine-1-phosphate transferase</fullName>
    </alternativeName>
</protein>
<keyword evidence="9 19" id="KW-0812">Transmembrane</keyword>
<name>A0A8C4PWL6_EPTBU</name>
<evidence type="ECO:0000256" key="6">
    <source>
        <dbReference type="ARBA" id="ARBA00017659"/>
    </source>
</evidence>
<evidence type="ECO:0000256" key="8">
    <source>
        <dbReference type="ARBA" id="ARBA00022679"/>
    </source>
</evidence>
<evidence type="ECO:0000256" key="2">
    <source>
        <dbReference type="ARBA" id="ARBA00004477"/>
    </source>
</evidence>
<evidence type="ECO:0000256" key="7">
    <source>
        <dbReference type="ARBA" id="ARBA00022676"/>
    </source>
</evidence>
<dbReference type="InterPro" id="IPR033895">
    <property type="entry name" value="GPT"/>
</dbReference>
<proteinExistence type="inferred from homology"/>
<evidence type="ECO:0000256" key="10">
    <source>
        <dbReference type="ARBA" id="ARBA00022723"/>
    </source>
</evidence>
<dbReference type="GO" id="GO:0016757">
    <property type="term" value="F:glycosyltransferase activity"/>
    <property type="evidence" value="ECO:0007669"/>
    <property type="project" value="UniProtKB-KW"/>
</dbReference>
<dbReference type="Ensembl" id="ENSEBUT00000001353.1">
    <property type="protein sequence ID" value="ENSEBUP00000001039.1"/>
    <property type="gene ID" value="ENSEBUG00000000979.1"/>
</dbReference>
<evidence type="ECO:0000256" key="4">
    <source>
        <dbReference type="ARBA" id="ARBA00009317"/>
    </source>
</evidence>
<comment type="catalytic activity">
    <reaction evidence="18">
        <text>a di-trans,poly-cis-dolichyl phosphate + UDP-N-acetyl-alpha-D-glucosamine = an N-acetyl-alpha-D-glucosaminyl-diphospho-di-trans,poly-cis-dolichol + UMP</text>
        <dbReference type="Rhea" id="RHEA:13289"/>
        <dbReference type="Rhea" id="RHEA-COMP:19498"/>
        <dbReference type="Rhea" id="RHEA-COMP:19507"/>
        <dbReference type="ChEBI" id="CHEBI:57683"/>
        <dbReference type="ChEBI" id="CHEBI:57705"/>
        <dbReference type="ChEBI" id="CHEBI:57865"/>
        <dbReference type="ChEBI" id="CHEBI:58427"/>
        <dbReference type="EC" id="2.7.8.15"/>
    </reaction>
    <physiologicalReaction direction="left-to-right" evidence="18">
        <dbReference type="Rhea" id="RHEA:13290"/>
    </physiologicalReaction>
</comment>
<evidence type="ECO:0000256" key="17">
    <source>
        <dbReference type="ARBA" id="ARBA00044717"/>
    </source>
</evidence>
<evidence type="ECO:0000256" key="13">
    <source>
        <dbReference type="ARBA" id="ARBA00022989"/>
    </source>
</evidence>
<reference evidence="20" key="1">
    <citation type="submission" date="2025-05" db="UniProtKB">
        <authorList>
            <consortium name="Ensembl"/>
        </authorList>
    </citation>
    <scope>IDENTIFICATION</scope>
</reference>
<dbReference type="InterPro" id="IPR000715">
    <property type="entry name" value="Glycosyl_transferase_4"/>
</dbReference>
<dbReference type="GO" id="GO:0003975">
    <property type="term" value="F:UDP-N-acetylglucosamine-dolichyl-phosphate N-acetylglucosaminephosphotransferase activity"/>
    <property type="evidence" value="ECO:0007669"/>
    <property type="project" value="UniProtKB-EC"/>
</dbReference>
<evidence type="ECO:0000256" key="5">
    <source>
        <dbReference type="ARBA" id="ARBA00013225"/>
    </source>
</evidence>
<evidence type="ECO:0000256" key="19">
    <source>
        <dbReference type="SAM" id="Phobius"/>
    </source>
</evidence>
<dbReference type="Ensembl" id="ENSEBUT00000001343.1">
    <property type="protein sequence ID" value="ENSEBUP00000001029.1"/>
    <property type="gene ID" value="ENSEBUG00000000979.1"/>
</dbReference>
<dbReference type="Pfam" id="PF00953">
    <property type="entry name" value="Glycos_transf_4"/>
    <property type="match status" value="1"/>
</dbReference>
<dbReference type="UniPathway" id="UPA00378"/>
<dbReference type="EC" id="2.7.8.15" evidence="5"/>
<keyword evidence="14 19" id="KW-0472">Membrane</keyword>
<feature type="transmembrane region" description="Helical" evidence="19">
    <location>
        <begin position="60"/>
        <end position="81"/>
    </location>
</feature>
<evidence type="ECO:0000256" key="3">
    <source>
        <dbReference type="ARBA" id="ARBA00004922"/>
    </source>
</evidence>
<dbReference type="GeneTree" id="ENSGT00390000011424"/>
<evidence type="ECO:0000256" key="11">
    <source>
        <dbReference type="ARBA" id="ARBA00022824"/>
    </source>
</evidence>
<comment type="cofactor">
    <cofactor evidence="1">
        <name>Mg(2+)</name>
        <dbReference type="ChEBI" id="CHEBI:18420"/>
    </cofactor>
</comment>
<comment type="pathway">
    <text evidence="3">Protein modification; protein glycosylation.</text>
</comment>
<dbReference type="Ensembl" id="ENSEBUT00000001324.1">
    <property type="protein sequence ID" value="ENSEBUP00000001010.1"/>
    <property type="gene ID" value="ENSEBUG00000000979.1"/>
</dbReference>
<evidence type="ECO:0000313" key="21">
    <source>
        <dbReference type="Proteomes" id="UP000694388"/>
    </source>
</evidence>
<evidence type="ECO:0000256" key="14">
    <source>
        <dbReference type="ARBA" id="ARBA00023136"/>
    </source>
</evidence>
<comment type="subcellular location">
    <subcellularLocation>
        <location evidence="2">Endoplasmic reticulum membrane</location>
        <topology evidence="2">Multi-pass membrane protein</topology>
    </subcellularLocation>
</comment>
<evidence type="ECO:0000256" key="9">
    <source>
        <dbReference type="ARBA" id="ARBA00022692"/>
    </source>
</evidence>
<keyword evidence="21" id="KW-1185">Reference proteome</keyword>
<dbReference type="GO" id="GO:0046872">
    <property type="term" value="F:metal ion binding"/>
    <property type="evidence" value="ECO:0007669"/>
    <property type="project" value="UniProtKB-KW"/>
</dbReference>
<keyword evidence="12" id="KW-0460">Magnesium</keyword>
<evidence type="ECO:0000313" key="20">
    <source>
        <dbReference type="Ensembl" id="ENSEBUP00000001010.1"/>
    </source>
</evidence>
<dbReference type="CDD" id="cd06855">
    <property type="entry name" value="GT_GPT_euk"/>
    <property type="match status" value="1"/>
</dbReference>
<sequence length="301" mass="33685">MLLLGFADDVLNLPWRHKLALPATAALPLLTTYLLTDGPTTVLVPEPLRPLLGLHVHLGALYYVYMGLLCVFCTNAINILAGVNGLEAGQTVIIAASIAIFNLIELHGEAWYSHLFSLYFMVPLLCTTLGLLYHNWFPANVFVGDTFCYFAGMAFAVVGILGHFGKTMLLFFMPQLFNFAYSAPQLFHLLPCPRHRIPRFDRTSGMLDVSFARAKIDDISLLGHLVLRLGECTGLISVRWRVDPDEAYVEFGNLTLLNLLLLHFGRVHERTLTLRTLSIQVLGSVLAFTIRYPLARIFYES</sequence>
<organism evidence="20 21">
    <name type="scientific">Eptatretus burgeri</name>
    <name type="common">Inshore hagfish</name>
    <dbReference type="NCBI Taxonomy" id="7764"/>
    <lineage>
        <taxon>Eukaryota</taxon>
        <taxon>Metazoa</taxon>
        <taxon>Chordata</taxon>
        <taxon>Craniata</taxon>
        <taxon>Vertebrata</taxon>
        <taxon>Cyclostomata</taxon>
        <taxon>Myxini</taxon>
        <taxon>Myxiniformes</taxon>
        <taxon>Myxinidae</taxon>
        <taxon>Eptatretinae</taxon>
        <taxon>Eptatretus</taxon>
    </lineage>
</organism>
<dbReference type="OMA" id="HRTPRYN"/>
<dbReference type="GO" id="GO:0006488">
    <property type="term" value="P:dolichol-linked oligosaccharide biosynthetic process"/>
    <property type="evidence" value="ECO:0007669"/>
    <property type="project" value="InterPro"/>
</dbReference>
<accession>A0A8C4PWL6</accession>
<dbReference type="Proteomes" id="UP000694388">
    <property type="component" value="Unplaced"/>
</dbReference>
<evidence type="ECO:0000256" key="16">
    <source>
        <dbReference type="ARBA" id="ARBA00033238"/>
    </source>
</evidence>
<keyword evidence="7" id="KW-0328">Glycosyltransferase</keyword>
<comment type="function">
    <text evidence="17">UDP-N-acetylglucosamine--dolichyl-phosphate N-acetylglucosaminephosphotransferase that operates in the biosynthetic pathway of dolichol-linked oligosaccharides, the glycan precursors employed in protein asparagine (N)-glycosylation. The assembly of dolichol-linked oligosaccharides begins on the cytosolic side of the endoplasmic reticulum membrane and finishes in its lumen. The sequential addition of sugars to dolichol pyrophosphate produces dolichol-linked oligosaccharides containing fourteen sugars, including two GlcNAcs, nine mannoses and three glucoses. Once assembled, the oligosaccharide is transferred from the lipid to nascent proteins by oligosaccharyltransferases. Catalyzes the initial step of dolichol-linked oligosaccharide biosynthesis, transfering GlcNAc-1-P from cytosolic UDP-GlcNAc onto the carrier lipid dolichyl phosphate (P-dolichol), yielding GlcNAc-P-P-dolichol embedded in the cytoplasmic leaflet of the endoplasmic reticulum membrane.</text>
</comment>
<feature type="transmembrane region" description="Helical" evidence="19">
    <location>
        <begin position="88"/>
        <end position="104"/>
    </location>
</feature>
<dbReference type="PANTHER" id="PTHR10571:SF0">
    <property type="entry name" value="UDP-N-ACETYLGLUCOSAMINE--DOLICHYL-PHOSPHATE N-ACETYLGLUCOSAMINEPHOSPHOTRANSFERASE"/>
    <property type="match status" value="1"/>
</dbReference>
<keyword evidence="10" id="KW-0479">Metal-binding</keyword>
<evidence type="ECO:0000256" key="1">
    <source>
        <dbReference type="ARBA" id="ARBA00001946"/>
    </source>
</evidence>
<feature type="transmembrane region" description="Helical" evidence="19">
    <location>
        <begin position="116"/>
        <end position="134"/>
    </location>
</feature>
<dbReference type="PANTHER" id="PTHR10571">
    <property type="entry name" value="UDP-N-ACETYLGLUCOSAMINE--DOLICHYL-PHOSPHATE N-ACETYLGLUCOSAMINEPHOSPHOTRANSFERASE"/>
    <property type="match status" value="1"/>
</dbReference>
<evidence type="ECO:0000256" key="18">
    <source>
        <dbReference type="ARBA" id="ARBA00045078"/>
    </source>
</evidence>
<dbReference type="GO" id="GO:0005789">
    <property type="term" value="C:endoplasmic reticulum membrane"/>
    <property type="evidence" value="ECO:0007669"/>
    <property type="project" value="UniProtKB-SubCell"/>
</dbReference>
<keyword evidence="13 19" id="KW-1133">Transmembrane helix</keyword>
<keyword evidence="11" id="KW-0256">Endoplasmic reticulum</keyword>
<keyword evidence="8" id="KW-0808">Transferase</keyword>
<comment type="similarity">
    <text evidence="4">Belongs to the glycosyltransferase 4 family.</text>
</comment>
<evidence type="ECO:0000256" key="12">
    <source>
        <dbReference type="ARBA" id="ARBA00022842"/>
    </source>
</evidence>
<dbReference type="AlphaFoldDB" id="A0A8C4PWL6"/>
<feature type="transmembrane region" description="Helical" evidence="19">
    <location>
        <begin position="146"/>
        <end position="164"/>
    </location>
</feature>